<sequence>MYADGEILNDGCSFNLNSLQKCFCSELNKWGYKLNPHLCIYAFKGGYKIMTKVTFIGIGDMGSQMITHLPSAGYDVTIWDKDPEKITNIGNSDIHAASSLAEAVKASKVIITSVMSDDVLTLHLGHDGKPGIVNFLQPGSTLIITSTLDPEKIFAVNKALPKDTQLLDVPIIGGVRYAREGSLVLIASGAKEAFDNVLPVLKAFGTVKYVGELGNGAKLKLITNVGIMAAEAGIRETLDLADAYDIDYDTVLGLMQMGPLKPVVSRALDTSNPRPLKGSVADEEELLNATKDLIKLPLAKGSRDRLRDAVDAVEGEARFIDITNKNTALPKFK</sequence>
<dbReference type="InterPro" id="IPR006115">
    <property type="entry name" value="6PGDH_NADP-bd"/>
</dbReference>
<comment type="similarity">
    <text evidence="1">Belongs to the HIBADH-related family.</text>
</comment>
<dbReference type="EMBL" id="CP047121">
    <property type="protein sequence ID" value="QHB52794.1"/>
    <property type="molecule type" value="Genomic_DNA"/>
</dbReference>
<dbReference type="GO" id="GO:0016491">
    <property type="term" value="F:oxidoreductase activity"/>
    <property type="evidence" value="ECO:0007669"/>
    <property type="project" value="UniProtKB-KW"/>
</dbReference>
<dbReference type="Gene3D" id="1.10.1040.10">
    <property type="entry name" value="N-(1-d-carboxylethyl)-l-norvaline Dehydrogenase, domain 2"/>
    <property type="match status" value="1"/>
</dbReference>
<dbReference type="InterPro" id="IPR036291">
    <property type="entry name" value="NAD(P)-bd_dom_sf"/>
</dbReference>
<dbReference type="SUPFAM" id="SSF48179">
    <property type="entry name" value="6-phosphogluconate dehydrogenase C-terminal domain-like"/>
    <property type="match status" value="1"/>
</dbReference>
<proteinExistence type="inferred from homology"/>
<gene>
    <name evidence="5" type="ORF">GQR93_11625</name>
</gene>
<accession>A0A6P1EFP2</accession>
<dbReference type="Pfam" id="PF03446">
    <property type="entry name" value="NAD_binding_2"/>
    <property type="match status" value="1"/>
</dbReference>
<dbReference type="SUPFAM" id="SSF51735">
    <property type="entry name" value="NAD(P)-binding Rossmann-fold domains"/>
    <property type="match status" value="1"/>
</dbReference>
<dbReference type="InterPro" id="IPR008927">
    <property type="entry name" value="6-PGluconate_DH-like_C_sf"/>
</dbReference>
<protein>
    <submittedName>
        <fullName evidence="5">NAD(P)-binding domain-containing protein</fullName>
    </submittedName>
</protein>
<dbReference type="Proteomes" id="UP000465035">
    <property type="component" value="Chromosome"/>
</dbReference>
<evidence type="ECO:0000313" key="5">
    <source>
        <dbReference type="EMBL" id="QHB52794.1"/>
    </source>
</evidence>
<dbReference type="AlphaFoldDB" id="A0A6P1EFP2"/>
<feature type="active site" evidence="3">
    <location>
        <position position="220"/>
    </location>
</feature>
<dbReference type="PANTHER" id="PTHR43060">
    <property type="entry name" value="3-HYDROXYISOBUTYRATE DEHYDROGENASE-LIKE 1, MITOCHONDRIAL-RELATED"/>
    <property type="match status" value="1"/>
</dbReference>
<evidence type="ECO:0000313" key="6">
    <source>
        <dbReference type="Proteomes" id="UP000465035"/>
    </source>
</evidence>
<dbReference type="PIRSF" id="PIRSF000103">
    <property type="entry name" value="HIBADH"/>
    <property type="match status" value="1"/>
</dbReference>
<dbReference type="InterPro" id="IPR013328">
    <property type="entry name" value="6PGD_dom2"/>
</dbReference>
<dbReference type="GO" id="GO:0050661">
    <property type="term" value="F:NADP binding"/>
    <property type="evidence" value="ECO:0007669"/>
    <property type="project" value="InterPro"/>
</dbReference>
<dbReference type="Gene3D" id="3.40.50.720">
    <property type="entry name" value="NAD(P)-binding Rossmann-like Domain"/>
    <property type="match status" value="1"/>
</dbReference>
<organism evidence="5 6">
    <name type="scientific">Lentilactobacillus hilgardii</name>
    <name type="common">Lactobacillus hilgardii</name>
    <dbReference type="NCBI Taxonomy" id="1588"/>
    <lineage>
        <taxon>Bacteria</taxon>
        <taxon>Bacillati</taxon>
        <taxon>Bacillota</taxon>
        <taxon>Bacilli</taxon>
        <taxon>Lactobacillales</taxon>
        <taxon>Lactobacillaceae</taxon>
        <taxon>Lentilactobacillus</taxon>
    </lineage>
</organism>
<reference evidence="5 6" key="1">
    <citation type="submission" date="2019-12" db="EMBL/GenBank/DDBJ databases">
        <title>Lactobacillus hilgardii FLUB.</title>
        <authorList>
            <person name="Gustaw K."/>
        </authorList>
    </citation>
    <scope>NUCLEOTIDE SEQUENCE [LARGE SCALE GENOMIC DNA]</scope>
    <source>
        <strain evidence="5 6">FLUB</strain>
    </source>
</reference>
<dbReference type="PANTHER" id="PTHR43060:SF15">
    <property type="entry name" value="3-HYDROXYISOBUTYRATE DEHYDROGENASE-LIKE 1, MITOCHONDRIAL-RELATED"/>
    <property type="match status" value="1"/>
</dbReference>
<evidence type="ECO:0000259" key="4">
    <source>
        <dbReference type="Pfam" id="PF03446"/>
    </source>
</evidence>
<evidence type="ECO:0000256" key="1">
    <source>
        <dbReference type="ARBA" id="ARBA00009080"/>
    </source>
</evidence>
<evidence type="ECO:0000256" key="3">
    <source>
        <dbReference type="PIRSR" id="PIRSR000103-1"/>
    </source>
</evidence>
<keyword evidence="2" id="KW-0560">Oxidoreductase</keyword>
<name>A0A6P1EFP2_LENHI</name>
<evidence type="ECO:0000256" key="2">
    <source>
        <dbReference type="ARBA" id="ARBA00023002"/>
    </source>
</evidence>
<feature type="domain" description="6-phosphogluconate dehydrogenase NADP-binding" evidence="4">
    <location>
        <begin position="52"/>
        <end position="210"/>
    </location>
</feature>
<dbReference type="InterPro" id="IPR015815">
    <property type="entry name" value="HIBADH-related"/>
</dbReference>